<dbReference type="FunFam" id="3.40.50.620:FF:000053">
    <property type="entry name" value="Probable tRNA sulfurtransferase"/>
    <property type="match status" value="1"/>
</dbReference>
<evidence type="ECO:0000256" key="3">
    <source>
        <dbReference type="ARBA" id="ARBA00022490"/>
    </source>
</evidence>
<dbReference type="RefSeq" id="WP_074714295.1">
    <property type="nucleotide sequence ID" value="NZ_FNWV01000001.1"/>
</dbReference>
<evidence type="ECO:0000256" key="11">
    <source>
        <dbReference type="ARBA" id="ARBA00052330"/>
    </source>
</evidence>
<dbReference type="CDD" id="cd01712">
    <property type="entry name" value="PPase_ThiI"/>
    <property type="match status" value="1"/>
</dbReference>
<proteinExistence type="inferred from homology"/>
<keyword evidence="8 19" id="KW-0694">RNA-binding</keyword>
<organism evidence="21 22">
    <name type="scientific">Ruminococcus flavefaciens</name>
    <dbReference type="NCBI Taxonomy" id="1265"/>
    <lineage>
        <taxon>Bacteria</taxon>
        <taxon>Bacillati</taxon>
        <taxon>Bacillota</taxon>
        <taxon>Clostridia</taxon>
        <taxon>Eubacteriales</taxon>
        <taxon>Oscillospiraceae</taxon>
        <taxon>Ruminococcus</taxon>
    </lineage>
</organism>
<evidence type="ECO:0000256" key="13">
    <source>
        <dbReference type="ARBA" id="ARBA00061472"/>
    </source>
</evidence>
<feature type="binding site" evidence="19">
    <location>
        <begin position="209"/>
        <end position="210"/>
    </location>
    <ligand>
        <name>ATP</name>
        <dbReference type="ChEBI" id="CHEBI:30616"/>
    </ligand>
</feature>
<dbReference type="GO" id="GO:0000049">
    <property type="term" value="F:tRNA binding"/>
    <property type="evidence" value="ECO:0007669"/>
    <property type="project" value="UniProtKB-UniRule"/>
</dbReference>
<evidence type="ECO:0000256" key="7">
    <source>
        <dbReference type="ARBA" id="ARBA00022840"/>
    </source>
</evidence>
<comment type="similarity">
    <text evidence="13 19">Belongs to the ThiI family.</text>
</comment>
<dbReference type="Pfam" id="PF02926">
    <property type="entry name" value="THUMP"/>
    <property type="match status" value="1"/>
</dbReference>
<dbReference type="CDD" id="cd11716">
    <property type="entry name" value="THUMP_ThiI"/>
    <property type="match status" value="1"/>
</dbReference>
<dbReference type="Proteomes" id="UP000183190">
    <property type="component" value="Unassembled WGS sequence"/>
</dbReference>
<dbReference type="GO" id="GO:0005524">
    <property type="term" value="F:ATP binding"/>
    <property type="evidence" value="ECO:0007669"/>
    <property type="project" value="UniProtKB-UniRule"/>
</dbReference>
<name>A0A1H6HYR3_RUMFL</name>
<evidence type="ECO:0000259" key="20">
    <source>
        <dbReference type="PROSITE" id="PS51165"/>
    </source>
</evidence>
<sequence length="392" mass="43757">MKELILVKYGEMALKGLNKKTFEDMLIKNIKRRLKPLGHFQMTSAQSTTYITPLDDDIDLGEVADRVGKIFGIATYCRACVCEKDFDDICNKSYEYLEDVLSCAKTFKVNAKRSDKAFPMKSPEICMELGGKLLDKFPHLTVDVKNPEVTVTVEIRDENAFVHAENIKGAGGLPVGSSGKAMLLLSGGIDSPVAGYMMAKRGIHIAAIHYVSPPYTSDRAQLKVEQLCQKLTDYCGGIAFYCVPFTELQEAIKDHCPEEFFTIIMRRLMMEIAQRIAAKDNCLALITGESVGQVASQTMAAMVCTDAVCRIPVFRPCVGMDKTEIIEIARKIDTFDTSVQPYEDCCTVFTPRHPKVRPQLSDIEKAQNSFDFEPLIQKAVENTEMKTFNFGD</sequence>
<dbReference type="AlphaFoldDB" id="A0A1H6HYR3"/>
<dbReference type="GO" id="GO:0004810">
    <property type="term" value="F:CCA tRNA nucleotidyltransferase activity"/>
    <property type="evidence" value="ECO:0007669"/>
    <property type="project" value="InterPro"/>
</dbReference>
<dbReference type="PANTHER" id="PTHR43209">
    <property type="entry name" value="TRNA SULFURTRANSFERASE"/>
    <property type="match status" value="1"/>
</dbReference>
<dbReference type="InterPro" id="IPR003720">
    <property type="entry name" value="tRNA_STrfase"/>
</dbReference>
<dbReference type="InterPro" id="IPR049962">
    <property type="entry name" value="THUMP_ThiI"/>
</dbReference>
<evidence type="ECO:0000256" key="9">
    <source>
        <dbReference type="ARBA" id="ARBA00022977"/>
    </source>
</evidence>
<evidence type="ECO:0000256" key="15">
    <source>
        <dbReference type="ARBA" id="ARBA00071867"/>
    </source>
</evidence>
<dbReference type="NCBIfam" id="TIGR00342">
    <property type="entry name" value="tRNA uracil 4-sulfurtransferase ThiI"/>
    <property type="match status" value="1"/>
</dbReference>
<dbReference type="Pfam" id="PF02568">
    <property type="entry name" value="ThiI"/>
    <property type="match status" value="1"/>
</dbReference>
<dbReference type="Gene3D" id="3.40.50.620">
    <property type="entry name" value="HUPs"/>
    <property type="match status" value="1"/>
</dbReference>
<gene>
    <name evidence="19" type="primary">thiI</name>
    <name evidence="21" type="ORF">SAMN02910265_00486</name>
</gene>
<protein>
    <recommendedName>
        <fullName evidence="15 19">Probable tRNA sulfurtransferase</fullName>
        <ecNumber evidence="14 19">2.8.1.4</ecNumber>
    </recommendedName>
    <alternativeName>
        <fullName evidence="16 19">Sulfur carrier protein ThiS sulfurtransferase</fullName>
    </alternativeName>
    <alternativeName>
        <fullName evidence="17 19">Thiamine biosynthesis protein ThiI</fullName>
    </alternativeName>
    <alternativeName>
        <fullName evidence="18 19">tRNA 4-thiouridine synthase</fullName>
    </alternativeName>
</protein>
<dbReference type="InterPro" id="IPR050102">
    <property type="entry name" value="tRNA_sulfurtransferase_ThiI"/>
</dbReference>
<dbReference type="PANTHER" id="PTHR43209:SF1">
    <property type="entry name" value="TRNA SULFURTRANSFERASE"/>
    <property type="match status" value="1"/>
</dbReference>
<feature type="binding site" evidence="19">
    <location>
        <position position="288"/>
    </location>
    <ligand>
        <name>ATP</name>
        <dbReference type="ChEBI" id="CHEBI:30616"/>
    </ligand>
</feature>
<feature type="binding site" evidence="19">
    <location>
        <position position="297"/>
    </location>
    <ligand>
        <name>ATP</name>
        <dbReference type="ChEBI" id="CHEBI:30616"/>
    </ligand>
</feature>
<dbReference type="UniPathway" id="UPA00060"/>
<evidence type="ECO:0000256" key="18">
    <source>
        <dbReference type="ARBA" id="ARBA00080570"/>
    </source>
</evidence>
<evidence type="ECO:0000256" key="17">
    <source>
        <dbReference type="ARBA" id="ARBA00077849"/>
    </source>
</evidence>
<comment type="subcellular location">
    <subcellularLocation>
        <location evidence="1 19">Cytoplasm</location>
    </subcellularLocation>
</comment>
<dbReference type="InterPro" id="IPR014729">
    <property type="entry name" value="Rossmann-like_a/b/a_fold"/>
</dbReference>
<keyword evidence="5 19" id="KW-0808">Transferase</keyword>
<feature type="binding site" evidence="19">
    <location>
        <begin position="184"/>
        <end position="185"/>
    </location>
    <ligand>
        <name>ATP</name>
        <dbReference type="ChEBI" id="CHEBI:30616"/>
    </ligand>
</feature>
<feature type="binding site" evidence="19">
    <location>
        <position position="266"/>
    </location>
    <ligand>
        <name>ATP</name>
        <dbReference type="ChEBI" id="CHEBI:30616"/>
    </ligand>
</feature>
<dbReference type="EMBL" id="FNWV01000001">
    <property type="protein sequence ID" value="SEH41149.1"/>
    <property type="molecule type" value="Genomic_DNA"/>
</dbReference>
<dbReference type="InterPro" id="IPR020536">
    <property type="entry name" value="ThiI_AANH"/>
</dbReference>
<dbReference type="InterPro" id="IPR054173">
    <property type="entry name" value="ThiI_fer"/>
</dbReference>
<dbReference type="PROSITE" id="PS51165">
    <property type="entry name" value="THUMP"/>
    <property type="match status" value="1"/>
</dbReference>
<dbReference type="SMART" id="SM00981">
    <property type="entry name" value="THUMP"/>
    <property type="match status" value="1"/>
</dbReference>
<dbReference type="GO" id="GO:0052837">
    <property type="term" value="P:thiazole biosynthetic process"/>
    <property type="evidence" value="ECO:0007669"/>
    <property type="project" value="TreeGrafter"/>
</dbReference>
<dbReference type="SUPFAM" id="SSF52402">
    <property type="entry name" value="Adenine nucleotide alpha hydrolases-like"/>
    <property type="match status" value="1"/>
</dbReference>
<evidence type="ECO:0000256" key="14">
    <source>
        <dbReference type="ARBA" id="ARBA00066827"/>
    </source>
</evidence>
<keyword evidence="9 19" id="KW-0784">Thiamine biosynthesis</keyword>
<evidence type="ECO:0000256" key="12">
    <source>
        <dbReference type="ARBA" id="ARBA00058382"/>
    </source>
</evidence>
<keyword evidence="3 19" id="KW-0963">Cytoplasm</keyword>
<comment type="pathway">
    <text evidence="2 19">Cofactor biosynthesis; thiamine diphosphate biosynthesis.</text>
</comment>
<dbReference type="GO" id="GO:0009228">
    <property type="term" value="P:thiamine biosynthetic process"/>
    <property type="evidence" value="ECO:0007669"/>
    <property type="project" value="UniProtKB-KW"/>
</dbReference>
<evidence type="ECO:0000256" key="10">
    <source>
        <dbReference type="ARBA" id="ARBA00050570"/>
    </source>
</evidence>
<dbReference type="InterPro" id="IPR004114">
    <property type="entry name" value="THUMP_dom"/>
</dbReference>
<evidence type="ECO:0000313" key="21">
    <source>
        <dbReference type="EMBL" id="SEH41149.1"/>
    </source>
</evidence>
<dbReference type="GO" id="GO:0005829">
    <property type="term" value="C:cytosol"/>
    <property type="evidence" value="ECO:0007669"/>
    <property type="project" value="TreeGrafter"/>
</dbReference>
<evidence type="ECO:0000313" key="22">
    <source>
        <dbReference type="Proteomes" id="UP000183190"/>
    </source>
</evidence>
<dbReference type="InterPro" id="IPR049961">
    <property type="entry name" value="ThiI_N"/>
</dbReference>
<evidence type="ECO:0000256" key="5">
    <source>
        <dbReference type="ARBA" id="ARBA00022679"/>
    </source>
</evidence>
<evidence type="ECO:0000256" key="1">
    <source>
        <dbReference type="ARBA" id="ARBA00004496"/>
    </source>
</evidence>
<comment type="catalytic activity">
    <reaction evidence="10 19">
        <text>[ThiI sulfur-carrier protein]-S-sulfanyl-L-cysteine + a uridine in tRNA + 2 reduced [2Fe-2S]-[ferredoxin] + ATP + H(+) = [ThiI sulfur-carrier protein]-L-cysteine + a 4-thiouridine in tRNA + 2 oxidized [2Fe-2S]-[ferredoxin] + AMP + diphosphate</text>
        <dbReference type="Rhea" id="RHEA:24176"/>
        <dbReference type="Rhea" id="RHEA-COMP:10000"/>
        <dbReference type="Rhea" id="RHEA-COMP:10001"/>
        <dbReference type="Rhea" id="RHEA-COMP:13337"/>
        <dbReference type="Rhea" id="RHEA-COMP:13338"/>
        <dbReference type="Rhea" id="RHEA-COMP:13339"/>
        <dbReference type="Rhea" id="RHEA-COMP:13340"/>
        <dbReference type="ChEBI" id="CHEBI:15378"/>
        <dbReference type="ChEBI" id="CHEBI:29950"/>
        <dbReference type="ChEBI" id="CHEBI:30616"/>
        <dbReference type="ChEBI" id="CHEBI:33019"/>
        <dbReference type="ChEBI" id="CHEBI:33737"/>
        <dbReference type="ChEBI" id="CHEBI:33738"/>
        <dbReference type="ChEBI" id="CHEBI:61963"/>
        <dbReference type="ChEBI" id="CHEBI:65315"/>
        <dbReference type="ChEBI" id="CHEBI:136798"/>
        <dbReference type="ChEBI" id="CHEBI:456215"/>
        <dbReference type="EC" id="2.8.1.4"/>
    </reaction>
</comment>
<dbReference type="EC" id="2.8.1.4" evidence="14 19"/>
<dbReference type="SUPFAM" id="SSF143437">
    <property type="entry name" value="THUMP domain-like"/>
    <property type="match status" value="1"/>
</dbReference>
<dbReference type="GO" id="GO:0009229">
    <property type="term" value="P:thiamine diphosphate biosynthetic process"/>
    <property type="evidence" value="ECO:0007669"/>
    <property type="project" value="UniProtKB-UniRule"/>
</dbReference>
<reference evidence="21 22" key="1">
    <citation type="submission" date="2016-10" db="EMBL/GenBank/DDBJ databases">
        <authorList>
            <person name="de Groot N.N."/>
        </authorList>
    </citation>
    <scope>NUCLEOTIDE SEQUENCE [LARGE SCALE GENOMIC DNA]</scope>
    <source>
        <strain evidence="21 22">YAD2003</strain>
    </source>
</reference>
<accession>A0A1H6HYR3</accession>
<dbReference type="GO" id="GO:0002937">
    <property type="term" value="P:tRNA 4-thiouridine biosynthesis"/>
    <property type="evidence" value="ECO:0007669"/>
    <property type="project" value="TreeGrafter"/>
</dbReference>
<keyword evidence="6 19" id="KW-0547">Nucleotide-binding</keyword>
<keyword evidence="4 19" id="KW-0820">tRNA-binding</keyword>
<evidence type="ECO:0000256" key="4">
    <source>
        <dbReference type="ARBA" id="ARBA00022555"/>
    </source>
</evidence>
<dbReference type="Gene3D" id="3.30.2130.30">
    <property type="match status" value="1"/>
</dbReference>
<evidence type="ECO:0000256" key="8">
    <source>
        <dbReference type="ARBA" id="ARBA00022884"/>
    </source>
</evidence>
<dbReference type="OrthoDB" id="9773948at2"/>
<comment type="function">
    <text evidence="12 19">Catalyzes the ATP-dependent transfer of a sulfur to tRNA to produce 4-thiouridine in position 8 of tRNAs, which functions as a near-UV photosensor. Also catalyzes the transfer of sulfur to the sulfur carrier protein ThiS, forming ThiS-thiocarboxylate. This is a step in the synthesis of thiazole, in the thiamine biosynthesis pathway. The sulfur is donated as persulfide by IscS.</text>
</comment>
<dbReference type="GO" id="GO:0140741">
    <property type="term" value="F:tRNA-uracil-4 sulfurtransferase activity"/>
    <property type="evidence" value="ECO:0007669"/>
    <property type="project" value="UniProtKB-EC"/>
</dbReference>
<comment type="catalytic activity">
    <reaction evidence="11 19">
        <text>[ThiS sulfur-carrier protein]-C-terminal Gly-Gly-AMP + S-sulfanyl-L-cysteinyl-[cysteine desulfurase] + AH2 = [ThiS sulfur-carrier protein]-C-terminal-Gly-aminoethanethioate + L-cysteinyl-[cysteine desulfurase] + A + AMP + 2 H(+)</text>
        <dbReference type="Rhea" id="RHEA:43340"/>
        <dbReference type="Rhea" id="RHEA-COMP:12157"/>
        <dbReference type="Rhea" id="RHEA-COMP:12158"/>
        <dbReference type="Rhea" id="RHEA-COMP:12910"/>
        <dbReference type="Rhea" id="RHEA-COMP:19908"/>
        <dbReference type="ChEBI" id="CHEBI:13193"/>
        <dbReference type="ChEBI" id="CHEBI:15378"/>
        <dbReference type="ChEBI" id="CHEBI:17499"/>
        <dbReference type="ChEBI" id="CHEBI:29950"/>
        <dbReference type="ChEBI" id="CHEBI:61963"/>
        <dbReference type="ChEBI" id="CHEBI:90618"/>
        <dbReference type="ChEBI" id="CHEBI:232372"/>
        <dbReference type="ChEBI" id="CHEBI:456215"/>
    </reaction>
</comment>
<evidence type="ECO:0000256" key="19">
    <source>
        <dbReference type="HAMAP-Rule" id="MF_00021"/>
    </source>
</evidence>
<keyword evidence="7 19" id="KW-0067">ATP-binding</keyword>
<evidence type="ECO:0000256" key="6">
    <source>
        <dbReference type="ARBA" id="ARBA00022741"/>
    </source>
</evidence>
<evidence type="ECO:0000256" key="2">
    <source>
        <dbReference type="ARBA" id="ARBA00004948"/>
    </source>
</evidence>
<dbReference type="HAMAP" id="MF_00021">
    <property type="entry name" value="ThiI"/>
    <property type="match status" value="1"/>
</dbReference>
<feature type="domain" description="THUMP" evidence="20">
    <location>
        <begin position="61"/>
        <end position="166"/>
    </location>
</feature>
<dbReference type="Pfam" id="PF22025">
    <property type="entry name" value="ThiI_fer"/>
    <property type="match status" value="1"/>
</dbReference>
<evidence type="ECO:0000256" key="16">
    <source>
        <dbReference type="ARBA" id="ARBA00075337"/>
    </source>
</evidence>